<dbReference type="Pfam" id="PF10435">
    <property type="entry name" value="BetaGal_dom2"/>
    <property type="match status" value="1"/>
</dbReference>
<keyword evidence="7 8" id="KW-0326">Glycosidase</keyword>
<dbReference type="Proteomes" id="UP000020467">
    <property type="component" value="Unassembled WGS sequence"/>
</dbReference>
<dbReference type="PANTHER" id="PTHR23421">
    <property type="entry name" value="BETA-GALACTOSIDASE RELATED"/>
    <property type="match status" value="1"/>
</dbReference>
<comment type="similarity">
    <text evidence="2 9">Belongs to the glycosyl hydrolase 35 family.</text>
</comment>
<organism evidence="11 12">
    <name type="scientific">Colletotrichum fioriniae PJ7</name>
    <dbReference type="NCBI Taxonomy" id="1445577"/>
    <lineage>
        <taxon>Eukaryota</taxon>
        <taxon>Fungi</taxon>
        <taxon>Dikarya</taxon>
        <taxon>Ascomycota</taxon>
        <taxon>Pezizomycotina</taxon>
        <taxon>Sordariomycetes</taxon>
        <taxon>Hypocreomycetidae</taxon>
        <taxon>Glomerellales</taxon>
        <taxon>Glomerellaceae</taxon>
        <taxon>Colletotrichum</taxon>
        <taxon>Colletotrichum acutatum species complex</taxon>
    </lineage>
</organism>
<comment type="catalytic activity">
    <reaction evidence="1 8">
        <text>Hydrolysis of terminal non-reducing beta-D-galactose residues in beta-D-galactosides.</text>
        <dbReference type="EC" id="3.2.1.23"/>
    </reaction>
</comment>
<dbReference type="InterPro" id="IPR008979">
    <property type="entry name" value="Galactose-bd-like_sf"/>
</dbReference>
<feature type="domain" description="Beta-galactosidase" evidence="10">
    <location>
        <begin position="460"/>
        <end position="636"/>
    </location>
</feature>
<dbReference type="InterPro" id="IPR036833">
    <property type="entry name" value="BetaGal_dom3_sf"/>
</dbReference>
<evidence type="ECO:0000256" key="3">
    <source>
        <dbReference type="ARBA" id="ARBA00012756"/>
    </source>
</evidence>
<dbReference type="KEGG" id="cfj:CFIO01_04388"/>
<dbReference type="Pfam" id="PF13363">
    <property type="entry name" value="BetaGal_dom3"/>
    <property type="match status" value="1"/>
</dbReference>
<dbReference type="Gene3D" id="2.102.20.10">
    <property type="entry name" value="Beta-galactosidase, domain 2"/>
    <property type="match status" value="1"/>
</dbReference>
<comment type="caution">
    <text evidence="11">The sequence shown here is derived from an EMBL/GenBank/DDBJ whole genome shotgun (WGS) entry which is preliminary data.</text>
</comment>
<dbReference type="SUPFAM" id="SSF117100">
    <property type="entry name" value="Beta-galactosidase LacA, domain 3"/>
    <property type="match status" value="1"/>
</dbReference>
<evidence type="ECO:0000256" key="5">
    <source>
        <dbReference type="ARBA" id="ARBA00022801"/>
    </source>
</evidence>
<dbReference type="SUPFAM" id="SSF51011">
    <property type="entry name" value="Glycosyl hydrolase domain"/>
    <property type="match status" value="1"/>
</dbReference>
<keyword evidence="6" id="KW-0325">Glycoprotein</keyword>
<reference evidence="11 12" key="1">
    <citation type="submission" date="2014-02" db="EMBL/GenBank/DDBJ databases">
        <title>The genome sequence of Colletotrichum fioriniae PJ7.</title>
        <authorList>
            <person name="Baroncelli R."/>
            <person name="Thon M.R."/>
        </authorList>
    </citation>
    <scope>NUCLEOTIDE SEQUENCE [LARGE SCALE GENOMIC DNA]</scope>
    <source>
        <strain evidence="11 12">PJ7</strain>
    </source>
</reference>
<dbReference type="EC" id="3.2.1.23" evidence="3 8"/>
<keyword evidence="5 8" id="KW-0378">Hydrolase</keyword>
<gene>
    <name evidence="11" type="ORF">CFIO01_04388</name>
</gene>
<dbReference type="Pfam" id="PF01301">
    <property type="entry name" value="Glyco_hydro_35"/>
    <property type="match status" value="1"/>
</dbReference>
<dbReference type="SUPFAM" id="SSF51445">
    <property type="entry name" value="(Trans)glycosidases"/>
    <property type="match status" value="1"/>
</dbReference>
<protein>
    <recommendedName>
        <fullName evidence="3 8">Beta-galactosidase</fullName>
        <ecNumber evidence="3 8">3.2.1.23</ecNumber>
    </recommendedName>
</protein>
<dbReference type="InterPro" id="IPR017853">
    <property type="entry name" value="GH"/>
</dbReference>
<sequence length="1066" mass="117102">MASSLAPDTCGLPFDYTLQGPAEELRDDTGEATTGSLRYSHARHAVYTGTATGIPRNENATPFSLDPHIYEPGSYRGGAVMRFHRALTALIWLFASGAWATDNGLTDVVSWDKYSLVINDTRTYILSAEFHYQRTPVPELWPDILQKFKANGFNTVSIYFFWSYHSAAEGVYDFETAGKNIQRLFDYCKEAGLYVIARAGPYCNAETNGGGLALWGSDGRFGKIRTSDERYQAGWLPFITQVGKIIAANQITNGGPVILNQVENEYQESVYSPDHTSVIYMEQLKKAFHDAGIVVPLTHNEKGMRSRSWSTDYNNVGGAVNVYGLDSYPGALSCTDPTVGFNVVRTYFQWFSNYSFTQPSYLAEFEGGWFSNWGSPTFYDQCASEHDPAFADVYYKNNIGQRVTLLSIYMSYGGTNWGHSAAPQVYTSYDYSAPLRETREQWTKLFQTKLIGLFTRVSSDLLKVEMIGNGTGYSLSSSSAFSWVLRNPDTQAGFTVVQQASTKSMTPIQFDVTLNTTAGPVTVPNVVLNGRQSKILVTDYVFGKHTLLYASADIATYGLFDTEVLVFYLQEGQTGEFAFRDSGDLTFEVFGDTDLQETTNGNYSAFTWKQVAGSTVVKFSNGALVYLLEQKSAWRFWAPPTTSNPTVKPDEQLFIQGPYLVRSASISHGVLHVSGDSDKATTIEAYVGDKPIETIDWNGLRLAATKTAYGSFTAQIPGAEDRAVTLPELSNWRAAEALPEAAPDYDDSRWTVCNKTTTPSPYAPVTLPVLYSSDYGFYSGAKIYRGYFDGANATSVNITASGGLAFGWSAWVNGQFLGGDVGSASATTTNKTLTFPRAALGEKNNVVTVVVDYHGHDQASTAQGINNPRGILGAQLQPGSTRTNTGFKLWKLAGAAGGEANIDPVRGPMNEGGLYPERLGWHLPGFAPTGSSWKPESPLVGLSGAGIRFYVTDFTLNIDSDLDAPLGIEFSAPAGTTARVMFWINGYQYGKYVPHIGPQTRFPVPPGVLNNRGRNTLAVSLWAQTDAGAKLDGLKLVRYGQYQTDFKFNRDWTYLQPGWEDRQEYA</sequence>
<evidence type="ECO:0000256" key="8">
    <source>
        <dbReference type="RuleBase" id="RU000675"/>
    </source>
</evidence>
<name>A0A010QDV3_9PEZI</name>
<keyword evidence="4" id="KW-0732">Signal</keyword>
<dbReference type="InterPro" id="IPR025300">
    <property type="entry name" value="BetaGal_jelly_roll_dom"/>
</dbReference>
<evidence type="ECO:0000256" key="2">
    <source>
        <dbReference type="ARBA" id="ARBA00009809"/>
    </source>
</evidence>
<evidence type="ECO:0000256" key="7">
    <source>
        <dbReference type="ARBA" id="ARBA00023295"/>
    </source>
</evidence>
<dbReference type="InterPro" id="IPR019801">
    <property type="entry name" value="Glyco_hydro_35_CS"/>
</dbReference>
<keyword evidence="12" id="KW-1185">Reference proteome</keyword>
<dbReference type="InterPro" id="IPR031330">
    <property type="entry name" value="Gly_Hdrlase_35_cat"/>
</dbReference>
<dbReference type="FunFam" id="2.60.120.260:FF:000065">
    <property type="entry name" value="Beta-galactosidase A"/>
    <property type="match status" value="1"/>
</dbReference>
<evidence type="ECO:0000256" key="1">
    <source>
        <dbReference type="ARBA" id="ARBA00001412"/>
    </source>
</evidence>
<dbReference type="OrthoDB" id="1657402at2759"/>
<dbReference type="AlphaFoldDB" id="A0A010QDV3"/>
<dbReference type="SMART" id="SM01029">
    <property type="entry name" value="BetaGal_dom2"/>
    <property type="match status" value="1"/>
</dbReference>
<dbReference type="Gene3D" id="2.60.120.260">
    <property type="entry name" value="Galactose-binding domain-like"/>
    <property type="match status" value="2"/>
</dbReference>
<evidence type="ECO:0000256" key="6">
    <source>
        <dbReference type="ARBA" id="ARBA00023180"/>
    </source>
</evidence>
<evidence type="ECO:0000313" key="12">
    <source>
        <dbReference type="Proteomes" id="UP000020467"/>
    </source>
</evidence>
<dbReference type="Gene3D" id="3.20.20.80">
    <property type="entry name" value="Glycosidases"/>
    <property type="match status" value="1"/>
</dbReference>
<dbReference type="InterPro" id="IPR025972">
    <property type="entry name" value="BetaGal_dom3"/>
</dbReference>
<evidence type="ECO:0000259" key="10">
    <source>
        <dbReference type="SMART" id="SM01029"/>
    </source>
</evidence>
<evidence type="ECO:0000256" key="9">
    <source>
        <dbReference type="RuleBase" id="RU003679"/>
    </source>
</evidence>
<accession>A0A010QDV3</accession>
<dbReference type="InterPro" id="IPR001944">
    <property type="entry name" value="Glycoside_Hdrlase_35"/>
</dbReference>
<dbReference type="Pfam" id="PF13364">
    <property type="entry name" value="BetaGal_ABD2"/>
    <property type="match status" value="2"/>
</dbReference>
<proteinExistence type="inferred from homology"/>
<dbReference type="PRINTS" id="PR00742">
    <property type="entry name" value="GLHYDRLASE35"/>
</dbReference>
<dbReference type="PROSITE" id="PS01182">
    <property type="entry name" value="GLYCOSYL_HYDROL_F35"/>
    <property type="match status" value="1"/>
</dbReference>
<dbReference type="FunFam" id="3.20.20.80:FF:000040">
    <property type="entry name" value="Beta-galactosidase A"/>
    <property type="match status" value="1"/>
</dbReference>
<evidence type="ECO:0000313" key="11">
    <source>
        <dbReference type="EMBL" id="EXF78042.1"/>
    </source>
</evidence>
<dbReference type="Gene3D" id="2.60.390.10">
    <property type="entry name" value="Beta-galactosidase, domain 3"/>
    <property type="match status" value="1"/>
</dbReference>
<dbReference type="InterPro" id="IPR037110">
    <property type="entry name" value="Betagal_dom2_sf"/>
</dbReference>
<dbReference type="HOGENOM" id="CLU_005732_2_1_1"/>
<evidence type="ECO:0000256" key="4">
    <source>
        <dbReference type="ARBA" id="ARBA00022729"/>
    </source>
</evidence>
<dbReference type="EMBL" id="JARH01000671">
    <property type="protein sequence ID" value="EXF78042.1"/>
    <property type="molecule type" value="Genomic_DNA"/>
</dbReference>
<dbReference type="GO" id="GO:0005975">
    <property type="term" value="P:carbohydrate metabolic process"/>
    <property type="evidence" value="ECO:0007669"/>
    <property type="project" value="InterPro"/>
</dbReference>
<dbReference type="eggNOG" id="KOG0496">
    <property type="taxonomic scope" value="Eukaryota"/>
</dbReference>
<dbReference type="GO" id="GO:0004565">
    <property type="term" value="F:beta-galactosidase activity"/>
    <property type="evidence" value="ECO:0007669"/>
    <property type="project" value="UniProtKB-EC"/>
</dbReference>
<dbReference type="InterPro" id="IPR018954">
    <property type="entry name" value="Betagal_dom2"/>
</dbReference>
<dbReference type="SUPFAM" id="SSF49785">
    <property type="entry name" value="Galactose-binding domain-like"/>
    <property type="match status" value="2"/>
</dbReference>